<protein>
    <submittedName>
        <fullName evidence="1">Uncharacterized protein</fullName>
    </submittedName>
</protein>
<accession>A0A382ZXF1</accession>
<reference evidence="1" key="1">
    <citation type="submission" date="2018-05" db="EMBL/GenBank/DDBJ databases">
        <authorList>
            <person name="Lanie J.A."/>
            <person name="Ng W.-L."/>
            <person name="Kazmierczak K.M."/>
            <person name="Andrzejewski T.M."/>
            <person name="Davidsen T.M."/>
            <person name="Wayne K.J."/>
            <person name="Tettelin H."/>
            <person name="Glass J.I."/>
            <person name="Rusch D."/>
            <person name="Podicherti R."/>
            <person name="Tsui H.-C.T."/>
            <person name="Winkler M.E."/>
        </authorList>
    </citation>
    <scope>NUCLEOTIDE SEQUENCE</scope>
</reference>
<dbReference type="EMBL" id="UINC01187430">
    <property type="protein sequence ID" value="SVE00152.1"/>
    <property type="molecule type" value="Genomic_DNA"/>
</dbReference>
<organism evidence="1">
    <name type="scientific">marine metagenome</name>
    <dbReference type="NCBI Taxonomy" id="408172"/>
    <lineage>
        <taxon>unclassified sequences</taxon>
        <taxon>metagenomes</taxon>
        <taxon>ecological metagenomes</taxon>
    </lineage>
</organism>
<dbReference type="AlphaFoldDB" id="A0A382ZXF1"/>
<gene>
    <name evidence="1" type="ORF">METZ01_LOCUS453006</name>
</gene>
<evidence type="ECO:0000313" key="1">
    <source>
        <dbReference type="EMBL" id="SVE00152.1"/>
    </source>
</evidence>
<name>A0A382ZXF1_9ZZZZ</name>
<proteinExistence type="predicted"/>
<sequence length="52" mass="5591">MAGPNFQTAHEVVQISLCVAILTNPDRSPRWLNLLSQTMGLNLPLINASSGT</sequence>